<evidence type="ECO:0000313" key="2">
    <source>
        <dbReference type="Proteomes" id="UP000199144"/>
    </source>
</evidence>
<dbReference type="STRING" id="254406.SAMN04488042_10934"/>
<dbReference type="RefSeq" id="WP_093095680.1">
    <property type="nucleotide sequence ID" value="NZ_FOTQ01000009.1"/>
</dbReference>
<gene>
    <name evidence="1" type="ORF">SAMN04488042_10934</name>
</gene>
<protein>
    <submittedName>
        <fullName evidence="1">Uncharacterized protein</fullName>
    </submittedName>
</protein>
<dbReference type="Proteomes" id="UP000199144">
    <property type="component" value="Unassembled WGS sequence"/>
</dbReference>
<dbReference type="AlphaFoldDB" id="A0A1I4RX40"/>
<organism evidence="1 2">
    <name type="scientific">Shimia aestuarii</name>
    <dbReference type="NCBI Taxonomy" id="254406"/>
    <lineage>
        <taxon>Bacteria</taxon>
        <taxon>Pseudomonadati</taxon>
        <taxon>Pseudomonadota</taxon>
        <taxon>Alphaproteobacteria</taxon>
        <taxon>Rhodobacterales</taxon>
        <taxon>Roseobacteraceae</taxon>
    </lineage>
</organism>
<keyword evidence="2" id="KW-1185">Reference proteome</keyword>
<accession>A0A1I4RX40</accession>
<sequence length="107" mass="11879">MTRPLILAVAIAAIAIPFMPSKSDAGILSRACMRSDRKAATRPMCNCIQQVANQNLSRADQRLAASFFSDPHKAQEIRQSDTRGHEQFWSRYKEFGTVVAASCGHLR</sequence>
<proteinExistence type="predicted"/>
<name>A0A1I4RX40_9RHOB</name>
<dbReference type="OrthoDB" id="7659053at2"/>
<dbReference type="EMBL" id="FOTQ01000009">
    <property type="protein sequence ID" value="SFM56846.1"/>
    <property type="molecule type" value="Genomic_DNA"/>
</dbReference>
<evidence type="ECO:0000313" key="1">
    <source>
        <dbReference type="EMBL" id="SFM56846.1"/>
    </source>
</evidence>
<reference evidence="1 2" key="1">
    <citation type="submission" date="2016-10" db="EMBL/GenBank/DDBJ databases">
        <authorList>
            <person name="de Groot N.N."/>
        </authorList>
    </citation>
    <scope>NUCLEOTIDE SEQUENCE [LARGE SCALE GENOMIC DNA]</scope>
    <source>
        <strain evidence="1 2">DSM 15283</strain>
    </source>
</reference>